<evidence type="ECO:0000256" key="3">
    <source>
        <dbReference type="ARBA" id="ARBA00022475"/>
    </source>
</evidence>
<feature type="transmembrane region" description="Helical" evidence="7">
    <location>
        <begin position="175"/>
        <end position="195"/>
    </location>
</feature>
<feature type="transmembrane region" description="Helical" evidence="7">
    <location>
        <begin position="360"/>
        <end position="381"/>
    </location>
</feature>
<sequence>MSANPAATRSSLDFAFVYAAYCLRYVYLLVLIPFYGRVLGMEGYAVVLSALSLMNLVWIFNNWGLAPAGTRAIATASAPGQQSDIFGAQFSARLLLMLIVVPGALLAIQLSPLLAANRWAAWAAMALGVVSAFNLGWYYTGTHRPRTTVRLEVIGFVINLSLILALVRAPEDADLAVFLMLLSALIVSVIAYWSCRGEFRLDRLIQWRAGLQLIRSSGYLFLYISNAIFVGAALTYLLGLFASADMVGAYGAADRLVAAGISIMTPMGHIFIPKITALFASHRDDAYRLSRRVGALLLLVATLGAAVSHWFAPPIVSLIFGPGFEQTAALLQVLSVVFPINAAIIVLGAYLFIPQHQERTLAAVVIAGSAMGIGALVLMGPTHQAMGAAYARITGDAITLALLLLFAWKNGILQRLLSLRR</sequence>
<comment type="similarity">
    <text evidence="2">Belongs to the polysaccharide synthase family.</text>
</comment>
<evidence type="ECO:0000256" key="5">
    <source>
        <dbReference type="ARBA" id="ARBA00022989"/>
    </source>
</evidence>
<feature type="transmembrane region" description="Helical" evidence="7">
    <location>
        <begin position="387"/>
        <end position="408"/>
    </location>
</feature>
<keyword evidence="3" id="KW-1003">Cell membrane</keyword>
<keyword evidence="6 7" id="KW-0472">Membrane</keyword>
<feature type="transmembrane region" description="Helical" evidence="7">
    <location>
        <begin position="151"/>
        <end position="169"/>
    </location>
</feature>
<comment type="caution">
    <text evidence="8">The sequence shown here is derived from an EMBL/GenBank/DDBJ whole genome shotgun (WGS) entry which is preliminary data.</text>
</comment>
<evidence type="ECO:0000256" key="6">
    <source>
        <dbReference type="ARBA" id="ARBA00023136"/>
    </source>
</evidence>
<feature type="transmembrane region" description="Helical" evidence="7">
    <location>
        <begin position="119"/>
        <end position="139"/>
    </location>
</feature>
<evidence type="ECO:0000256" key="7">
    <source>
        <dbReference type="SAM" id="Phobius"/>
    </source>
</evidence>
<dbReference type="InterPro" id="IPR050833">
    <property type="entry name" value="Poly_Biosynth_Transport"/>
</dbReference>
<evidence type="ECO:0000256" key="2">
    <source>
        <dbReference type="ARBA" id="ARBA00007430"/>
    </source>
</evidence>
<feature type="transmembrane region" description="Helical" evidence="7">
    <location>
        <begin position="332"/>
        <end position="353"/>
    </location>
</feature>
<protein>
    <submittedName>
        <fullName evidence="8">Oligosaccharide flippase family protein</fullName>
    </submittedName>
</protein>
<feature type="transmembrane region" description="Helical" evidence="7">
    <location>
        <begin position="12"/>
        <end position="35"/>
    </location>
</feature>
<dbReference type="Proteomes" id="UP001595729">
    <property type="component" value="Unassembled WGS sequence"/>
</dbReference>
<feature type="transmembrane region" description="Helical" evidence="7">
    <location>
        <begin position="293"/>
        <end position="312"/>
    </location>
</feature>
<comment type="subcellular location">
    <subcellularLocation>
        <location evidence="1">Cell membrane</location>
        <topology evidence="1">Multi-pass membrane protein</topology>
    </subcellularLocation>
</comment>
<evidence type="ECO:0000313" key="9">
    <source>
        <dbReference type="Proteomes" id="UP001595729"/>
    </source>
</evidence>
<gene>
    <name evidence="8" type="ORF">ACFOPI_00200</name>
</gene>
<dbReference type="PANTHER" id="PTHR30250:SF10">
    <property type="entry name" value="LIPOPOLYSACCHARIDE BIOSYNTHESIS PROTEIN WZXC"/>
    <property type="match status" value="1"/>
</dbReference>
<evidence type="ECO:0000313" key="8">
    <source>
        <dbReference type="EMBL" id="MFC3681989.1"/>
    </source>
</evidence>
<feature type="transmembrane region" description="Helical" evidence="7">
    <location>
        <begin position="216"/>
        <end position="244"/>
    </location>
</feature>
<keyword evidence="5 7" id="KW-1133">Transmembrane helix</keyword>
<proteinExistence type="inferred from homology"/>
<feature type="transmembrane region" description="Helical" evidence="7">
    <location>
        <begin position="94"/>
        <end position="113"/>
    </location>
</feature>
<dbReference type="InterPro" id="IPR002797">
    <property type="entry name" value="Polysacc_synth"/>
</dbReference>
<dbReference type="RefSeq" id="WP_382169575.1">
    <property type="nucleotide sequence ID" value="NZ_JBHRXX010000001.1"/>
</dbReference>
<keyword evidence="4 7" id="KW-0812">Transmembrane</keyword>
<evidence type="ECO:0000256" key="4">
    <source>
        <dbReference type="ARBA" id="ARBA00022692"/>
    </source>
</evidence>
<name>A0ABV7VWT8_9BURK</name>
<keyword evidence="9" id="KW-1185">Reference proteome</keyword>
<feature type="transmembrane region" description="Helical" evidence="7">
    <location>
        <begin position="256"/>
        <end position="281"/>
    </location>
</feature>
<dbReference type="Pfam" id="PF01943">
    <property type="entry name" value="Polysacc_synt"/>
    <property type="match status" value="1"/>
</dbReference>
<evidence type="ECO:0000256" key="1">
    <source>
        <dbReference type="ARBA" id="ARBA00004651"/>
    </source>
</evidence>
<feature type="transmembrane region" description="Helical" evidence="7">
    <location>
        <begin position="41"/>
        <end position="61"/>
    </location>
</feature>
<reference evidence="9" key="1">
    <citation type="journal article" date="2019" name="Int. J. Syst. Evol. Microbiol.">
        <title>The Global Catalogue of Microorganisms (GCM) 10K type strain sequencing project: providing services to taxonomists for standard genome sequencing and annotation.</title>
        <authorList>
            <consortium name="The Broad Institute Genomics Platform"/>
            <consortium name="The Broad Institute Genome Sequencing Center for Infectious Disease"/>
            <person name="Wu L."/>
            <person name="Ma J."/>
        </authorList>
    </citation>
    <scope>NUCLEOTIDE SEQUENCE [LARGE SCALE GENOMIC DNA]</scope>
    <source>
        <strain evidence="9">KCTC 42501</strain>
    </source>
</reference>
<organism evidence="8 9">
    <name type="scientific">Hydrogenophaga luteola</name>
    <dbReference type="NCBI Taxonomy" id="1591122"/>
    <lineage>
        <taxon>Bacteria</taxon>
        <taxon>Pseudomonadati</taxon>
        <taxon>Pseudomonadota</taxon>
        <taxon>Betaproteobacteria</taxon>
        <taxon>Burkholderiales</taxon>
        <taxon>Comamonadaceae</taxon>
        <taxon>Hydrogenophaga</taxon>
    </lineage>
</organism>
<accession>A0ABV7VWT8</accession>
<dbReference type="PANTHER" id="PTHR30250">
    <property type="entry name" value="PST FAMILY PREDICTED COLANIC ACID TRANSPORTER"/>
    <property type="match status" value="1"/>
</dbReference>
<dbReference type="EMBL" id="JBHRXX010000001">
    <property type="protein sequence ID" value="MFC3681989.1"/>
    <property type="molecule type" value="Genomic_DNA"/>
</dbReference>